<feature type="transmembrane region" description="Helical" evidence="1">
    <location>
        <begin position="67"/>
        <end position="86"/>
    </location>
</feature>
<proteinExistence type="predicted"/>
<keyword evidence="2" id="KW-0614">Plasmid</keyword>
<keyword evidence="1" id="KW-0812">Transmembrane</keyword>
<evidence type="ECO:0000256" key="1">
    <source>
        <dbReference type="SAM" id="Phobius"/>
    </source>
</evidence>
<keyword evidence="1" id="KW-1133">Transmembrane helix</keyword>
<organism evidence="2 3">
    <name type="scientific">Pseudoalteromonas xiamenensis</name>
    <dbReference type="NCBI Taxonomy" id="882626"/>
    <lineage>
        <taxon>Bacteria</taxon>
        <taxon>Pseudomonadati</taxon>
        <taxon>Pseudomonadota</taxon>
        <taxon>Gammaproteobacteria</taxon>
        <taxon>Alteromonadales</taxon>
        <taxon>Pseudoalteromonadaceae</taxon>
        <taxon>Pseudoalteromonas</taxon>
    </lineage>
</organism>
<evidence type="ECO:0008006" key="4">
    <source>
        <dbReference type="Google" id="ProtNLM"/>
    </source>
</evidence>
<dbReference type="Proteomes" id="UP000664904">
    <property type="component" value="Plasmid unnamed5"/>
</dbReference>
<dbReference type="AlphaFoldDB" id="A0A975DKP8"/>
<feature type="transmembrane region" description="Helical" evidence="1">
    <location>
        <begin position="98"/>
        <end position="122"/>
    </location>
</feature>
<dbReference type="EMBL" id="CP072135">
    <property type="protein sequence ID" value="QTH73472.1"/>
    <property type="molecule type" value="Genomic_DNA"/>
</dbReference>
<evidence type="ECO:0000313" key="3">
    <source>
        <dbReference type="Proteomes" id="UP000664904"/>
    </source>
</evidence>
<dbReference type="KEGG" id="pxi:J5O05_18435"/>
<name>A0A975DKP8_9GAMM</name>
<accession>A0A975DKP8</accession>
<dbReference type="RefSeq" id="WP_208845084.1">
    <property type="nucleotide sequence ID" value="NZ_CP072135.1"/>
</dbReference>
<evidence type="ECO:0000313" key="2">
    <source>
        <dbReference type="EMBL" id="QTH73472.1"/>
    </source>
</evidence>
<keyword evidence="1" id="KW-0472">Membrane</keyword>
<sequence>MQTLIKKKNIPFIFLAVISVFWSFYYQSSNILNGYGVDKPEWLLLIDGLVVLPILCFWFVKDKKDAAIKAVAYSCLIILLGSFVIPESSKVVWSYLESLRYLAIAAFIVLEITTILTVFFAIKASLTKEQDPDLAISKPIEKILGKGVMSSLLSFEARVWTYALFSKKIRQQSFTGDSHFSCHKKDGAQSNQLGFILIILFELPVMHLLLHFLWSPFAANFTTALTLLGLVFFIAEYKAIAIRPISILQDSIIVRYGVWNPLRIALSEIAQVQLNSIFIRRSGNVNRFNLAGNPNIEIKLNSGKLIYLGVDSPNEFLMTIEKCREKSL</sequence>
<feature type="transmembrane region" description="Helical" evidence="1">
    <location>
        <begin position="193"/>
        <end position="211"/>
    </location>
</feature>
<keyword evidence="3" id="KW-1185">Reference proteome</keyword>
<feature type="transmembrane region" description="Helical" evidence="1">
    <location>
        <begin position="42"/>
        <end position="60"/>
    </location>
</feature>
<geneLocation type="plasmid" evidence="2 3">
    <name>unnamed5</name>
</geneLocation>
<reference evidence="2" key="1">
    <citation type="submission" date="2021-03" db="EMBL/GenBank/DDBJ databases">
        <title>Complete Genome of Pseudoalteromonas xiamenensis STKMTI.2, a new potential marine bacterium producing anti-Vibrio compounds.</title>
        <authorList>
            <person name="Handayani D.P."/>
            <person name="Isnansetyo A."/>
            <person name="Istiqomah I."/>
            <person name="Jumina J."/>
        </authorList>
    </citation>
    <scope>NUCLEOTIDE SEQUENCE</scope>
    <source>
        <strain evidence="2">STKMTI.2</strain>
        <plasmid evidence="2">unnamed5</plasmid>
    </source>
</reference>
<gene>
    <name evidence="2" type="ORF">J5O05_18435</name>
</gene>
<protein>
    <recommendedName>
        <fullName evidence="4">PH domain-containing protein</fullName>
    </recommendedName>
</protein>
<feature type="transmembrane region" description="Helical" evidence="1">
    <location>
        <begin position="9"/>
        <end position="27"/>
    </location>
</feature>